<organism evidence="6">
    <name type="scientific">marine sediment metagenome</name>
    <dbReference type="NCBI Taxonomy" id="412755"/>
    <lineage>
        <taxon>unclassified sequences</taxon>
        <taxon>metagenomes</taxon>
        <taxon>ecological metagenomes</taxon>
    </lineage>
</organism>
<comment type="caution">
    <text evidence="6">The sequence shown here is derived from an EMBL/GenBank/DDBJ whole genome shotgun (WGS) entry which is preliminary data.</text>
</comment>
<dbReference type="SUPFAM" id="SSF53187">
    <property type="entry name" value="Zn-dependent exopeptidases"/>
    <property type="match status" value="1"/>
</dbReference>
<dbReference type="SUPFAM" id="SSF101821">
    <property type="entry name" value="Aminopeptidase/glucanase lid domain"/>
    <property type="match status" value="1"/>
</dbReference>
<gene>
    <name evidence="6" type="ORF">S03H2_04133</name>
</gene>
<keyword evidence="5" id="KW-0378">Hydrolase</keyword>
<keyword evidence="2" id="KW-0031">Aminopeptidase</keyword>
<name>X1EFZ4_9ZZZZ</name>
<dbReference type="PANTHER" id="PTHR32481:SF0">
    <property type="entry name" value="AMINOPEPTIDASE YPDE-RELATED"/>
    <property type="match status" value="1"/>
</dbReference>
<keyword evidence="3" id="KW-0645">Protease</keyword>
<accession>X1EFZ4</accession>
<dbReference type="GO" id="GO:0006508">
    <property type="term" value="P:proteolysis"/>
    <property type="evidence" value="ECO:0007669"/>
    <property type="project" value="UniProtKB-KW"/>
</dbReference>
<dbReference type="PANTHER" id="PTHR32481">
    <property type="entry name" value="AMINOPEPTIDASE"/>
    <property type="match status" value="1"/>
</dbReference>
<evidence type="ECO:0000256" key="5">
    <source>
        <dbReference type="ARBA" id="ARBA00022801"/>
    </source>
</evidence>
<evidence type="ECO:0000256" key="1">
    <source>
        <dbReference type="ARBA" id="ARBA00006272"/>
    </source>
</evidence>
<dbReference type="Pfam" id="PF05343">
    <property type="entry name" value="Peptidase_M42"/>
    <property type="match status" value="1"/>
</dbReference>
<dbReference type="AlphaFoldDB" id="X1EFZ4"/>
<feature type="non-terminal residue" evidence="6">
    <location>
        <position position="1"/>
    </location>
</feature>
<dbReference type="InterPro" id="IPR023367">
    <property type="entry name" value="Peptidase_M42_dom2"/>
</dbReference>
<evidence type="ECO:0000256" key="3">
    <source>
        <dbReference type="ARBA" id="ARBA00022670"/>
    </source>
</evidence>
<comment type="similarity">
    <text evidence="1">Belongs to the peptidase M42 family.</text>
</comment>
<dbReference type="Gene3D" id="3.40.630.10">
    <property type="entry name" value="Zn peptidases"/>
    <property type="match status" value="1"/>
</dbReference>
<dbReference type="InterPro" id="IPR008007">
    <property type="entry name" value="Peptidase_M42"/>
</dbReference>
<proteinExistence type="inferred from homology"/>
<dbReference type="GO" id="GO:0046872">
    <property type="term" value="F:metal ion binding"/>
    <property type="evidence" value="ECO:0007669"/>
    <property type="project" value="UniProtKB-KW"/>
</dbReference>
<sequence length="243" mass="26295">DEIGFMVSFIDKDGFIRFAPVGGFDPKTLIAQRVVVHGTKDIGGVIGTKPIHILSEEERKKLPKIKDLFIDVGMKKDKVSKIVRPGDFVTLDRNFMELDNKIITAKALDNRAGVYVMIEALKRIKDCYVDIYAVATVQEEVGVRGATVSSFSVEPDVGIALDVTIASDIPGTKEEERATALGGGTAISLMDSHTISSICAAIITFLGAGLPDNFLAFFIPITFPNLSIFTSSVTFSNSSLITF</sequence>
<dbReference type="EMBL" id="BARU01001610">
    <property type="protein sequence ID" value="GAH19265.1"/>
    <property type="molecule type" value="Genomic_DNA"/>
</dbReference>
<dbReference type="GO" id="GO:0004177">
    <property type="term" value="F:aminopeptidase activity"/>
    <property type="evidence" value="ECO:0007669"/>
    <property type="project" value="UniProtKB-KW"/>
</dbReference>
<dbReference type="InterPro" id="IPR051464">
    <property type="entry name" value="Peptidase_M42_aminopept"/>
</dbReference>
<keyword evidence="4" id="KW-0479">Metal-binding</keyword>
<protein>
    <submittedName>
        <fullName evidence="6">Uncharacterized protein</fullName>
    </submittedName>
</protein>
<reference evidence="6" key="1">
    <citation type="journal article" date="2014" name="Front. Microbiol.">
        <title>High frequency of phylogenetically diverse reductive dehalogenase-homologous genes in deep subseafloor sedimentary metagenomes.</title>
        <authorList>
            <person name="Kawai M."/>
            <person name="Futagami T."/>
            <person name="Toyoda A."/>
            <person name="Takaki Y."/>
            <person name="Nishi S."/>
            <person name="Hori S."/>
            <person name="Arai W."/>
            <person name="Tsubouchi T."/>
            <person name="Morono Y."/>
            <person name="Uchiyama I."/>
            <person name="Ito T."/>
            <person name="Fujiyama A."/>
            <person name="Inagaki F."/>
            <person name="Takami H."/>
        </authorList>
    </citation>
    <scope>NUCLEOTIDE SEQUENCE</scope>
    <source>
        <strain evidence="6">Expedition CK06-06</strain>
    </source>
</reference>
<evidence type="ECO:0000313" key="6">
    <source>
        <dbReference type="EMBL" id="GAH19265.1"/>
    </source>
</evidence>
<evidence type="ECO:0000256" key="4">
    <source>
        <dbReference type="ARBA" id="ARBA00022723"/>
    </source>
</evidence>
<dbReference type="Gene3D" id="2.40.30.40">
    <property type="entry name" value="Peptidase M42, domain 2"/>
    <property type="match status" value="1"/>
</dbReference>
<evidence type="ECO:0000256" key="2">
    <source>
        <dbReference type="ARBA" id="ARBA00022438"/>
    </source>
</evidence>